<name>A0ABR7RMD2_9PROT</name>
<dbReference type="InterPro" id="IPR005137">
    <property type="entry name" value="BtpA"/>
</dbReference>
<dbReference type="SUPFAM" id="SSF51366">
    <property type="entry name" value="Ribulose-phoshate binding barrel"/>
    <property type="match status" value="1"/>
</dbReference>
<evidence type="ECO:0000256" key="1">
    <source>
        <dbReference type="ARBA" id="ARBA00006007"/>
    </source>
</evidence>
<comment type="caution">
    <text evidence="2">The sequence shown here is derived from an EMBL/GenBank/DDBJ whole genome shotgun (WGS) entry which is preliminary data.</text>
</comment>
<gene>
    <name evidence="2" type="ORF">IBL26_11495</name>
</gene>
<dbReference type="RefSeq" id="WP_187784624.1">
    <property type="nucleotide sequence ID" value="NZ_JACTVA010000017.1"/>
</dbReference>
<dbReference type="InterPro" id="IPR011060">
    <property type="entry name" value="RibuloseP-bd_barrel"/>
</dbReference>
<dbReference type="PANTHER" id="PTHR21381">
    <property type="entry name" value="ZGC:162297"/>
    <property type="match status" value="1"/>
</dbReference>
<dbReference type="PANTHER" id="PTHR21381:SF3">
    <property type="entry name" value="SGC REGION PROTEIN SGCQ-RELATED"/>
    <property type="match status" value="1"/>
</dbReference>
<evidence type="ECO:0000313" key="3">
    <source>
        <dbReference type="Proteomes" id="UP000626026"/>
    </source>
</evidence>
<comment type="similarity">
    <text evidence="1">Belongs to the BtpA family.</text>
</comment>
<sequence length="281" mass="29713">MPANPVFRPRPNAIQALFGRRKAVIGVIHSLALPGSPGYEGMPMQEIVDFAVAEATRYRDGGVDGLIVENHGDIPFAKPEHLGPETAAAMAVMTDAVRRAAGLTVGVNVLANGAIQALAVAKAAGASFIRVNQWANAYVANEGFMEGPAAAATRYRAWLQAREVKIFADVHVKHGAHAITADRSIPELARDVEFFDADVAIATGQRTGDSATMEELSTIADGTSLPVAVGSGVTPANVGDIFTVADAVIVASYLKQDGVWWNPVDPDRLRTFMAEAERARA</sequence>
<protein>
    <submittedName>
        <fullName evidence="2">BtpA/SgcQ family protein</fullName>
    </submittedName>
</protein>
<dbReference type="NCBIfam" id="TIGR00259">
    <property type="entry name" value="thylakoid_BtpA"/>
    <property type="match status" value="1"/>
</dbReference>
<dbReference type="Proteomes" id="UP000626026">
    <property type="component" value="Unassembled WGS sequence"/>
</dbReference>
<organism evidence="2 3">
    <name type="scientific">Teichococcus aerophilus</name>
    <dbReference type="NCBI Taxonomy" id="1224513"/>
    <lineage>
        <taxon>Bacteria</taxon>
        <taxon>Pseudomonadati</taxon>
        <taxon>Pseudomonadota</taxon>
        <taxon>Alphaproteobacteria</taxon>
        <taxon>Acetobacterales</taxon>
        <taxon>Roseomonadaceae</taxon>
        <taxon>Roseomonas</taxon>
    </lineage>
</organism>
<keyword evidence="3" id="KW-1185">Reference proteome</keyword>
<dbReference type="EMBL" id="JACTVA010000017">
    <property type="protein sequence ID" value="MBC9207459.1"/>
    <property type="molecule type" value="Genomic_DNA"/>
</dbReference>
<accession>A0ABR7RMD2</accession>
<dbReference type="PIRSF" id="PIRSF005956">
    <property type="entry name" value="BtpA"/>
    <property type="match status" value="1"/>
</dbReference>
<evidence type="ECO:0000313" key="2">
    <source>
        <dbReference type="EMBL" id="MBC9207459.1"/>
    </source>
</evidence>
<dbReference type="Pfam" id="PF03437">
    <property type="entry name" value="BtpA"/>
    <property type="match status" value="1"/>
</dbReference>
<proteinExistence type="inferred from homology"/>
<reference evidence="2 3" key="1">
    <citation type="journal article" date="2013" name="Int. J. Syst. Evol. Microbiol.">
        <title>Roseomonas aerophila sp. nov., isolated from air.</title>
        <authorList>
            <person name="Kim S.J."/>
            <person name="Weon H.Y."/>
            <person name="Ahn J.H."/>
            <person name="Hong S.B."/>
            <person name="Seok S.J."/>
            <person name="Whang K.S."/>
            <person name="Kwon S.W."/>
        </authorList>
    </citation>
    <scope>NUCLEOTIDE SEQUENCE [LARGE SCALE GENOMIC DNA]</scope>
    <source>
        <strain evidence="2 3">NBRC 108923</strain>
    </source>
</reference>